<dbReference type="Proteomes" id="UP000035800">
    <property type="component" value="Chromosome I"/>
</dbReference>
<dbReference type="EMBL" id="CP006694">
    <property type="protein sequence ID" value="EKT85947.1"/>
    <property type="molecule type" value="Genomic_DNA"/>
</dbReference>
<dbReference type="AlphaFoldDB" id="K8Y5L6"/>
<proteinExistence type="predicted"/>
<dbReference type="PATRIC" id="fig|758847.3.peg.3152"/>
<gene>
    <name evidence="1" type="ORF">LSS_15066</name>
</gene>
<name>K8Y5L6_9LEPT</name>
<dbReference type="STRING" id="758847.LSS_15066"/>
<protein>
    <submittedName>
        <fullName evidence="1">Uncharacterized protein</fullName>
    </submittedName>
</protein>
<reference evidence="1 2" key="1">
    <citation type="journal article" date="2012" name="Gene">
        <title>Sequence of Leptospira santarosai serovar Shermani genome and prediction of virulence-associated genes.</title>
        <authorList>
            <person name="Chou L.F."/>
            <person name="Chen Y.T."/>
            <person name="Lu C.W."/>
            <person name="Ko Y.C."/>
            <person name="Tang C.Y."/>
            <person name="Pan M.J."/>
            <person name="Tian Y.C."/>
            <person name="Chiu C.H."/>
            <person name="Hung C.C."/>
            <person name="Yang C.W."/>
        </authorList>
    </citation>
    <scope>NUCLEOTIDE SEQUENCE [LARGE SCALE GENOMIC DNA]</scope>
    <source>
        <strain evidence="1">LT 821</strain>
    </source>
</reference>
<accession>K8Y5L6</accession>
<sequence length="54" mass="6593">MTQKNQEEIEILLLEIKIQRILNENIRHNPQKVVQILAIEMWRWSRELLNKNIA</sequence>
<dbReference type="KEGG" id="lst:LSS_15066"/>
<evidence type="ECO:0000313" key="1">
    <source>
        <dbReference type="EMBL" id="EKT85947.1"/>
    </source>
</evidence>
<evidence type="ECO:0000313" key="2">
    <source>
        <dbReference type="Proteomes" id="UP000035800"/>
    </source>
</evidence>
<organism evidence="1 2">
    <name type="scientific">Leptospira santarosai serovar Shermani str. LT 821</name>
    <dbReference type="NCBI Taxonomy" id="758847"/>
    <lineage>
        <taxon>Bacteria</taxon>
        <taxon>Pseudomonadati</taxon>
        <taxon>Spirochaetota</taxon>
        <taxon>Spirochaetia</taxon>
        <taxon>Leptospirales</taxon>
        <taxon>Leptospiraceae</taxon>
        <taxon>Leptospira</taxon>
    </lineage>
</organism>
<reference evidence="1 2" key="2">
    <citation type="journal article" date="2014" name="Emerg. Microbes Infect.">
        <title>Potential impact on kidney infection: a whole-genome analysis of Leptospira santarosai serovar Shermani.</title>
        <authorList>
            <person name="Chou L.F."/>
            <person name="Chen T.W."/>
            <person name="Ko Y.C."/>
            <person name="Pan M.J."/>
            <person name="Tian Y.C."/>
            <person name="Chiu C.H."/>
            <person name="Tang P."/>
            <person name="Hung C.C."/>
            <person name="Yang C.W."/>
        </authorList>
    </citation>
    <scope>NUCLEOTIDE SEQUENCE</scope>
    <source>
        <strain evidence="1 2">LT 821</strain>
    </source>
</reference>